<sequence>VYVCVILRAALSPRLYGTAPSHFISKLTNATRLDTCASSRKFGPTPWHLPPSSPPVQYVATVSRPVLA</sequence>
<protein>
    <submittedName>
        <fullName evidence="1">Uncharacterized protein</fullName>
    </submittedName>
</protein>
<dbReference type="AlphaFoldDB" id="A0A6A5SMD5"/>
<name>A0A6A5SMD5_9PLEO</name>
<feature type="non-terminal residue" evidence="1">
    <location>
        <position position="1"/>
    </location>
</feature>
<reference evidence="1" key="1">
    <citation type="journal article" date="2020" name="Stud. Mycol.">
        <title>101 Dothideomycetes genomes: a test case for predicting lifestyles and emergence of pathogens.</title>
        <authorList>
            <person name="Haridas S."/>
            <person name="Albert R."/>
            <person name="Binder M."/>
            <person name="Bloem J."/>
            <person name="Labutti K."/>
            <person name="Salamov A."/>
            <person name="Andreopoulos B."/>
            <person name="Baker S."/>
            <person name="Barry K."/>
            <person name="Bills G."/>
            <person name="Bluhm B."/>
            <person name="Cannon C."/>
            <person name="Castanera R."/>
            <person name="Culley D."/>
            <person name="Daum C."/>
            <person name="Ezra D."/>
            <person name="Gonzalez J."/>
            <person name="Henrissat B."/>
            <person name="Kuo A."/>
            <person name="Liang C."/>
            <person name="Lipzen A."/>
            <person name="Lutzoni F."/>
            <person name="Magnuson J."/>
            <person name="Mondo S."/>
            <person name="Nolan M."/>
            <person name="Ohm R."/>
            <person name="Pangilinan J."/>
            <person name="Park H.-J."/>
            <person name="Ramirez L."/>
            <person name="Alfaro M."/>
            <person name="Sun H."/>
            <person name="Tritt A."/>
            <person name="Yoshinaga Y."/>
            <person name="Zwiers L.-H."/>
            <person name="Turgeon B."/>
            <person name="Goodwin S."/>
            <person name="Spatafora J."/>
            <person name="Crous P."/>
            <person name="Grigoriev I."/>
        </authorList>
    </citation>
    <scope>NUCLEOTIDE SEQUENCE</scope>
    <source>
        <strain evidence="1">CBS 161.51</strain>
    </source>
</reference>
<evidence type="ECO:0000313" key="1">
    <source>
        <dbReference type="EMBL" id="KAF1939726.1"/>
    </source>
</evidence>
<keyword evidence="2" id="KW-1185">Reference proteome</keyword>
<evidence type="ECO:0000313" key="2">
    <source>
        <dbReference type="Proteomes" id="UP000800038"/>
    </source>
</evidence>
<accession>A0A6A5SMD5</accession>
<dbReference type="Proteomes" id="UP000800038">
    <property type="component" value="Unassembled WGS sequence"/>
</dbReference>
<gene>
    <name evidence="1" type="ORF">EJ02DRAFT_456596</name>
</gene>
<proteinExistence type="predicted"/>
<organism evidence="1 2">
    <name type="scientific">Clathrospora elynae</name>
    <dbReference type="NCBI Taxonomy" id="706981"/>
    <lineage>
        <taxon>Eukaryota</taxon>
        <taxon>Fungi</taxon>
        <taxon>Dikarya</taxon>
        <taxon>Ascomycota</taxon>
        <taxon>Pezizomycotina</taxon>
        <taxon>Dothideomycetes</taxon>
        <taxon>Pleosporomycetidae</taxon>
        <taxon>Pleosporales</taxon>
        <taxon>Diademaceae</taxon>
        <taxon>Clathrospora</taxon>
    </lineage>
</organism>
<dbReference type="EMBL" id="ML976075">
    <property type="protein sequence ID" value="KAF1939726.1"/>
    <property type="molecule type" value="Genomic_DNA"/>
</dbReference>